<reference evidence="3 4" key="1">
    <citation type="submission" date="2020-07" db="EMBL/GenBank/DDBJ databases">
        <title>Sequencing the genomes of 1000 actinobacteria strains.</title>
        <authorList>
            <person name="Klenk H.-P."/>
        </authorList>
    </citation>
    <scope>NUCLEOTIDE SEQUENCE [LARGE SCALE GENOMIC DNA]</scope>
    <source>
        <strain evidence="3 4">DSM 43461</strain>
    </source>
</reference>
<dbReference type="RefSeq" id="WP_179835603.1">
    <property type="nucleotide sequence ID" value="NZ_BMRD01000010.1"/>
</dbReference>
<dbReference type="GO" id="GO:0016491">
    <property type="term" value="F:oxidoreductase activity"/>
    <property type="evidence" value="ECO:0007669"/>
    <property type="project" value="UniProtKB-KW"/>
</dbReference>
<sequence length="264" mass="26019">MTTTEAPVPVRSPLPQGLAGQTAVIVGGSSGIGLATGALLASVGARVVLTGRDKARLDAAAEHVRAAGGDGAVLVVAGDAADEQALAETFERAGAVDHVLLTAGGLGGTGPLTDITRDTALQAMDGRLWAALAVARAAAPRLGAGGSITFSSGAFVSRPVAGMSAPLAAVGGVETLARALAVELAPRRLRVNALRFGQFDTPLSRGAMGAGPGEAGDAAVAQAGARNPLGRWGTPEEAAAAALFLMANPYMTGEILTIDGGLTL</sequence>
<dbReference type="Proteomes" id="UP000591272">
    <property type="component" value="Unassembled WGS sequence"/>
</dbReference>
<dbReference type="InterPro" id="IPR051122">
    <property type="entry name" value="SDR_DHRS6-like"/>
</dbReference>
<evidence type="ECO:0000256" key="2">
    <source>
        <dbReference type="ARBA" id="ARBA00023002"/>
    </source>
</evidence>
<dbReference type="PRINTS" id="PR00081">
    <property type="entry name" value="GDHRDH"/>
</dbReference>
<proteinExistence type="inferred from homology"/>
<dbReference type="Pfam" id="PF13561">
    <property type="entry name" value="adh_short_C2"/>
    <property type="match status" value="1"/>
</dbReference>
<evidence type="ECO:0000313" key="4">
    <source>
        <dbReference type="Proteomes" id="UP000591272"/>
    </source>
</evidence>
<name>A0A7Y9KGJ5_9ACTN</name>
<accession>A0A7Y9KGJ5</accession>
<dbReference type="PANTHER" id="PTHR43477">
    <property type="entry name" value="DIHYDROANTICAPSIN 7-DEHYDROGENASE"/>
    <property type="match status" value="1"/>
</dbReference>
<comment type="similarity">
    <text evidence="1">Belongs to the short-chain dehydrogenases/reductases (SDR) family.</text>
</comment>
<dbReference type="Gene3D" id="3.40.50.720">
    <property type="entry name" value="NAD(P)-binding Rossmann-like Domain"/>
    <property type="match status" value="1"/>
</dbReference>
<evidence type="ECO:0000256" key="1">
    <source>
        <dbReference type="ARBA" id="ARBA00006484"/>
    </source>
</evidence>
<organism evidence="3 4">
    <name type="scientific">Actinomadura citrea</name>
    <dbReference type="NCBI Taxonomy" id="46158"/>
    <lineage>
        <taxon>Bacteria</taxon>
        <taxon>Bacillati</taxon>
        <taxon>Actinomycetota</taxon>
        <taxon>Actinomycetes</taxon>
        <taxon>Streptosporangiales</taxon>
        <taxon>Thermomonosporaceae</taxon>
        <taxon>Actinomadura</taxon>
    </lineage>
</organism>
<comment type="caution">
    <text evidence="3">The sequence shown here is derived from an EMBL/GenBank/DDBJ whole genome shotgun (WGS) entry which is preliminary data.</text>
</comment>
<dbReference type="InterPro" id="IPR036291">
    <property type="entry name" value="NAD(P)-bd_dom_sf"/>
</dbReference>
<dbReference type="InterPro" id="IPR002347">
    <property type="entry name" value="SDR_fam"/>
</dbReference>
<keyword evidence="2" id="KW-0560">Oxidoreductase</keyword>
<keyword evidence="4" id="KW-1185">Reference proteome</keyword>
<dbReference type="SUPFAM" id="SSF51735">
    <property type="entry name" value="NAD(P)-binding Rossmann-fold domains"/>
    <property type="match status" value="1"/>
</dbReference>
<gene>
    <name evidence="3" type="ORF">BJ999_005080</name>
</gene>
<dbReference type="PANTHER" id="PTHR43477:SF1">
    <property type="entry name" value="DIHYDROANTICAPSIN 7-DEHYDROGENASE"/>
    <property type="match status" value="1"/>
</dbReference>
<dbReference type="AlphaFoldDB" id="A0A7Y9KGJ5"/>
<protein>
    <submittedName>
        <fullName evidence="3">NAD(P)-dependent dehydrogenase (Short-subunit alcohol dehydrogenase family)</fullName>
    </submittedName>
</protein>
<dbReference type="EMBL" id="JACCBT010000001">
    <property type="protein sequence ID" value="NYE14784.1"/>
    <property type="molecule type" value="Genomic_DNA"/>
</dbReference>
<evidence type="ECO:0000313" key="3">
    <source>
        <dbReference type="EMBL" id="NYE14784.1"/>
    </source>
</evidence>